<protein>
    <recommendedName>
        <fullName evidence="8">Abasic site processing protein</fullName>
        <ecNumber evidence="8">3.4.-.-</ecNumber>
    </recommendedName>
</protein>
<dbReference type="InterPro" id="IPR003738">
    <property type="entry name" value="SRAP"/>
</dbReference>
<organism evidence="9 10">
    <name type="scientific">Winogradskyella litoriviva</name>
    <dbReference type="NCBI Taxonomy" id="1220182"/>
    <lineage>
        <taxon>Bacteria</taxon>
        <taxon>Pseudomonadati</taxon>
        <taxon>Bacteroidota</taxon>
        <taxon>Flavobacteriia</taxon>
        <taxon>Flavobacteriales</taxon>
        <taxon>Flavobacteriaceae</taxon>
        <taxon>Winogradskyella</taxon>
    </lineage>
</organism>
<sequence length="254" mass="29169">MCYDIKASTEAQLKRAQRKGDLSAVSEILERLIPLTDLPLFHVSGFSHPELLIYTNESPDFPMVATWGLVPNWVKDNLQLQKIWNSTLNARSETIFEKPSFKPSANNSRCIIYIDGFYEHHHYNKNIYPFFVQRIDNKPIALAGLWSEWIHPEHGGTLNTFTIVTTQGNALMTKIHNNPKLKEPRMPLILPTKFEDFWLNSIGSASDVKKLQILIKNEPEVELKAHTVNKLRGKTYLGNTETVSEAFLYKDLIF</sequence>
<evidence type="ECO:0000256" key="6">
    <source>
        <dbReference type="ARBA" id="ARBA00023125"/>
    </source>
</evidence>
<keyword evidence="6" id="KW-0238">DNA-binding</keyword>
<keyword evidence="2 8" id="KW-0645">Protease</keyword>
<dbReference type="Gene3D" id="3.90.1680.10">
    <property type="entry name" value="SOS response associated peptidase-like"/>
    <property type="match status" value="1"/>
</dbReference>
<dbReference type="SUPFAM" id="SSF143081">
    <property type="entry name" value="BB1717-like"/>
    <property type="match status" value="1"/>
</dbReference>
<keyword evidence="10" id="KW-1185">Reference proteome</keyword>
<evidence type="ECO:0000256" key="1">
    <source>
        <dbReference type="ARBA" id="ARBA00008136"/>
    </source>
</evidence>
<dbReference type="EC" id="3.4.-.-" evidence="8"/>
<dbReference type="PANTHER" id="PTHR13604">
    <property type="entry name" value="DC12-RELATED"/>
    <property type="match status" value="1"/>
</dbReference>
<reference evidence="9 10" key="1">
    <citation type="journal article" date="2015" name="Int. J. Syst. Evol. Microbiol.">
        <title>Winogradskyella litoriviva sp. nov., isolated from coastal seawater.</title>
        <authorList>
            <person name="Nedashkovskaya O.I."/>
            <person name="Kukhlevskiy A.D."/>
            <person name="Zhukova N.V."/>
            <person name="Kim S.J."/>
            <person name="Rhee S.K."/>
            <person name="Mikhailov V.V."/>
        </authorList>
    </citation>
    <scope>NUCLEOTIDE SEQUENCE [LARGE SCALE GENOMIC DNA]</scope>
    <source>
        <strain evidence="9 10">KMM6491</strain>
    </source>
</reference>
<evidence type="ECO:0000256" key="3">
    <source>
        <dbReference type="ARBA" id="ARBA00022763"/>
    </source>
</evidence>
<evidence type="ECO:0000313" key="10">
    <source>
        <dbReference type="Proteomes" id="UP000805085"/>
    </source>
</evidence>
<evidence type="ECO:0000256" key="4">
    <source>
        <dbReference type="ARBA" id="ARBA00022801"/>
    </source>
</evidence>
<dbReference type="InterPro" id="IPR036590">
    <property type="entry name" value="SRAP-like"/>
</dbReference>
<evidence type="ECO:0000256" key="8">
    <source>
        <dbReference type="RuleBase" id="RU364100"/>
    </source>
</evidence>
<evidence type="ECO:0000313" key="9">
    <source>
        <dbReference type="EMBL" id="NRD22420.1"/>
    </source>
</evidence>
<evidence type="ECO:0000256" key="7">
    <source>
        <dbReference type="ARBA" id="ARBA00023239"/>
    </source>
</evidence>
<dbReference type="Proteomes" id="UP000805085">
    <property type="component" value="Unassembled WGS sequence"/>
</dbReference>
<keyword evidence="7" id="KW-0456">Lyase</keyword>
<dbReference type="EMBL" id="JABRWQ010000002">
    <property type="protein sequence ID" value="NRD22420.1"/>
    <property type="molecule type" value="Genomic_DNA"/>
</dbReference>
<comment type="similarity">
    <text evidence="1 8">Belongs to the SOS response-associated peptidase family.</text>
</comment>
<proteinExistence type="inferred from homology"/>
<dbReference type="Pfam" id="PF02586">
    <property type="entry name" value="SRAP"/>
    <property type="match status" value="1"/>
</dbReference>
<evidence type="ECO:0000256" key="5">
    <source>
        <dbReference type="ARBA" id="ARBA00023124"/>
    </source>
</evidence>
<keyword evidence="3" id="KW-0227">DNA damage</keyword>
<keyword evidence="5" id="KW-0190">Covalent protein-DNA linkage</keyword>
<gene>
    <name evidence="9" type="ORF">HNV10_04160</name>
</gene>
<name>A0ABX2E296_9FLAO</name>
<dbReference type="PANTHER" id="PTHR13604:SF0">
    <property type="entry name" value="ABASIC SITE PROCESSING PROTEIN HMCES"/>
    <property type="match status" value="1"/>
</dbReference>
<keyword evidence="4 8" id="KW-0378">Hydrolase</keyword>
<evidence type="ECO:0000256" key="2">
    <source>
        <dbReference type="ARBA" id="ARBA00022670"/>
    </source>
</evidence>
<accession>A0ABX2E296</accession>
<dbReference type="RefSeq" id="WP_173300096.1">
    <property type="nucleotide sequence ID" value="NZ_JABRWQ010000002.1"/>
</dbReference>
<comment type="caution">
    <text evidence="9">The sequence shown here is derived from an EMBL/GenBank/DDBJ whole genome shotgun (WGS) entry which is preliminary data.</text>
</comment>